<dbReference type="Proteomes" id="UP000663856">
    <property type="component" value="Unassembled WGS sequence"/>
</dbReference>
<gene>
    <name evidence="2" type="ORF">OVN521_LOCUS33938</name>
    <name evidence="1" type="ORF">WKI299_LOCUS13458</name>
</gene>
<dbReference type="EMBL" id="CAJNRF010005079">
    <property type="protein sequence ID" value="CAF2067144.1"/>
    <property type="molecule type" value="Genomic_DNA"/>
</dbReference>
<proteinExistence type="predicted"/>
<dbReference type="Proteomes" id="UP000663866">
    <property type="component" value="Unassembled WGS sequence"/>
</dbReference>
<dbReference type="EMBL" id="CAJOBG010039344">
    <property type="protein sequence ID" value="CAF4384913.1"/>
    <property type="molecule type" value="Genomic_DNA"/>
</dbReference>
<dbReference type="AlphaFoldDB" id="A0A820N5I0"/>
<name>A0A820N5I0_9BILA</name>
<keyword evidence="3" id="KW-1185">Reference proteome</keyword>
<evidence type="ECO:0000313" key="1">
    <source>
        <dbReference type="EMBL" id="CAF2067144.1"/>
    </source>
</evidence>
<accession>A0A820N5I0</accession>
<evidence type="ECO:0000313" key="3">
    <source>
        <dbReference type="Proteomes" id="UP000663866"/>
    </source>
</evidence>
<reference evidence="2" key="1">
    <citation type="submission" date="2021-02" db="EMBL/GenBank/DDBJ databases">
        <authorList>
            <person name="Nowell W R."/>
        </authorList>
    </citation>
    <scope>NUCLEOTIDE SEQUENCE</scope>
</reference>
<organism evidence="2 3">
    <name type="scientific">Rotaria magnacalcarata</name>
    <dbReference type="NCBI Taxonomy" id="392030"/>
    <lineage>
        <taxon>Eukaryota</taxon>
        <taxon>Metazoa</taxon>
        <taxon>Spiralia</taxon>
        <taxon>Gnathifera</taxon>
        <taxon>Rotifera</taxon>
        <taxon>Eurotatoria</taxon>
        <taxon>Bdelloidea</taxon>
        <taxon>Philodinida</taxon>
        <taxon>Philodinidae</taxon>
        <taxon>Rotaria</taxon>
    </lineage>
</organism>
<evidence type="ECO:0000313" key="2">
    <source>
        <dbReference type="EMBL" id="CAF4384913.1"/>
    </source>
</evidence>
<sequence>MNDHLDKSPPSPLITKTFRLDSSQLVTLTEDQIKEIPHLAALVSAGTSFDSIVVDQGYYLLDSHIDYHYFLLALDSISFRSVREIFTRLDKCYNVKATIALFDFIGIGPIQSSTLEGVEANVFWKFKLGDEFGQYTFIYEPSHIQDTAVRFTIGIVKEESDFSNSKVIDQIYWFVMFFLSAHQLFEAHLRYHVHKIAFLYFVRLC</sequence>
<protein>
    <submittedName>
        <fullName evidence="2">Uncharacterized protein</fullName>
    </submittedName>
</protein>
<comment type="caution">
    <text evidence="2">The sequence shown here is derived from an EMBL/GenBank/DDBJ whole genome shotgun (WGS) entry which is preliminary data.</text>
</comment>